<keyword evidence="2" id="KW-1185">Reference proteome</keyword>
<dbReference type="Pfam" id="PF09986">
    <property type="entry name" value="DUF2225"/>
    <property type="match status" value="1"/>
</dbReference>
<dbReference type="EMBL" id="JBHLVO010000003">
    <property type="protein sequence ID" value="MFC0270931.1"/>
    <property type="molecule type" value="Genomic_DNA"/>
</dbReference>
<comment type="caution">
    <text evidence="1">The sequence shown here is derived from an EMBL/GenBank/DDBJ whole genome shotgun (WGS) entry which is preliminary data.</text>
</comment>
<dbReference type="RefSeq" id="WP_378931449.1">
    <property type="nucleotide sequence ID" value="NZ_JBHLVO010000003.1"/>
</dbReference>
<protein>
    <submittedName>
        <fullName evidence="1">DUF2225 domain-containing protein</fullName>
    </submittedName>
</protein>
<proteinExistence type="predicted"/>
<name>A0ABV6GB93_9BACI</name>
<evidence type="ECO:0000313" key="1">
    <source>
        <dbReference type="EMBL" id="MFC0270931.1"/>
    </source>
</evidence>
<organism evidence="1 2">
    <name type="scientific">Metabacillus herbersteinensis</name>
    <dbReference type="NCBI Taxonomy" id="283816"/>
    <lineage>
        <taxon>Bacteria</taxon>
        <taxon>Bacillati</taxon>
        <taxon>Bacillota</taxon>
        <taxon>Bacilli</taxon>
        <taxon>Bacillales</taxon>
        <taxon>Bacillaceae</taxon>
        <taxon>Metabacillus</taxon>
    </lineage>
</organism>
<evidence type="ECO:0000313" key="2">
    <source>
        <dbReference type="Proteomes" id="UP001589854"/>
    </source>
</evidence>
<gene>
    <name evidence="1" type="ORF">ACFFIX_05650</name>
</gene>
<dbReference type="Gene3D" id="1.25.40.10">
    <property type="entry name" value="Tetratricopeptide repeat domain"/>
    <property type="match status" value="1"/>
</dbReference>
<dbReference type="Proteomes" id="UP001589854">
    <property type="component" value="Unassembled WGS sequence"/>
</dbReference>
<sequence>MCPSCGYSSSDEFSREFAPRTLNSIKEKICNNWGDLNYCEERSVDQAINTYKLGIYSALLKKEKHIAIAGLYLRLAWIYRTHSKEKEEHRFLNLALEEYLSSYMEDDFSSTHLSEIKLFYLIGELSRRTENDAQAIRYFSMVIEKQKDTTEKGIVEMAKEQWAEMRKQRKLG</sequence>
<accession>A0ABV6GB93</accession>
<dbReference type="InterPro" id="IPR018708">
    <property type="entry name" value="DUF2225"/>
</dbReference>
<reference evidence="1 2" key="1">
    <citation type="submission" date="2024-09" db="EMBL/GenBank/DDBJ databases">
        <authorList>
            <person name="Sun Q."/>
            <person name="Mori K."/>
        </authorList>
    </citation>
    <scope>NUCLEOTIDE SEQUENCE [LARGE SCALE GENOMIC DNA]</scope>
    <source>
        <strain evidence="1 2">CCM 7228</strain>
    </source>
</reference>
<dbReference type="InterPro" id="IPR011990">
    <property type="entry name" value="TPR-like_helical_dom_sf"/>
</dbReference>